<dbReference type="InterPro" id="IPR046233">
    <property type="entry name" value="DUF6266"/>
</dbReference>
<dbReference type="RefSeq" id="WP_109264051.1">
    <property type="nucleotide sequence ID" value="NZ_QEWP01000005.1"/>
</dbReference>
<protein>
    <submittedName>
        <fullName evidence="1">Uncharacterized protein</fullName>
    </submittedName>
</protein>
<evidence type="ECO:0000313" key="1">
    <source>
        <dbReference type="EMBL" id="PWD99950.1"/>
    </source>
</evidence>
<dbReference type="Pfam" id="PF19781">
    <property type="entry name" value="DUF6266"/>
    <property type="match status" value="1"/>
</dbReference>
<proteinExistence type="predicted"/>
<comment type="caution">
    <text evidence="1">The sequence shown here is derived from an EMBL/GenBank/DDBJ whole genome shotgun (WGS) entry which is preliminary data.</text>
</comment>
<organism evidence="1 2">
    <name type="scientific">Marinilabilia rubra</name>
    <dbReference type="NCBI Taxonomy" id="2162893"/>
    <lineage>
        <taxon>Bacteria</taxon>
        <taxon>Pseudomonadati</taxon>
        <taxon>Bacteroidota</taxon>
        <taxon>Bacteroidia</taxon>
        <taxon>Marinilabiliales</taxon>
        <taxon>Marinilabiliaceae</taxon>
        <taxon>Marinilabilia</taxon>
    </lineage>
</organism>
<name>A0A2U2BA51_9BACT</name>
<sequence length="207" mass="23150">MAVYKGNGRYSGKVGSVVFCNWKDIDYIRSVPDPVKRKPSQKEKTNRERLKLANRVMQSLGEVLRIGFRATPGRGTPLNAALSDIMKNAITRDPENITADYPRLRIAAGLLQGPQNVKAVREADDITFTRDDNSSLGDASPSDHSLLVAVSEDGRFFFSDKEFTRNHCQFSLTINGYDATTQHWHCYLAFLRSNKKDTSTSVYAGQV</sequence>
<accession>A0A2U2BA51</accession>
<evidence type="ECO:0000313" key="2">
    <source>
        <dbReference type="Proteomes" id="UP000244956"/>
    </source>
</evidence>
<reference evidence="1 2" key="1">
    <citation type="submission" date="2018-05" db="EMBL/GenBank/DDBJ databases">
        <title>Marinilabilia rubrum sp. nov., isolated from saltern sediment.</title>
        <authorList>
            <person name="Zhang R."/>
        </authorList>
    </citation>
    <scope>NUCLEOTIDE SEQUENCE [LARGE SCALE GENOMIC DNA]</scope>
    <source>
        <strain evidence="1 2">WTE16</strain>
    </source>
</reference>
<gene>
    <name evidence="1" type="ORF">DDZ16_08675</name>
</gene>
<dbReference type="OrthoDB" id="656016at2"/>
<dbReference type="AlphaFoldDB" id="A0A2U2BA51"/>
<dbReference type="EMBL" id="QEWP01000005">
    <property type="protein sequence ID" value="PWD99950.1"/>
    <property type="molecule type" value="Genomic_DNA"/>
</dbReference>
<dbReference type="Proteomes" id="UP000244956">
    <property type="component" value="Unassembled WGS sequence"/>
</dbReference>
<keyword evidence="2" id="KW-1185">Reference proteome</keyword>